<gene>
    <name evidence="3" type="ORF">VC81_03835</name>
    <name evidence="2" type="ORF">VC81_06275</name>
</gene>
<dbReference type="Pfam" id="PF11195">
    <property type="entry name" value="Tad2-like"/>
    <property type="match status" value="1"/>
</dbReference>
<dbReference type="InterPro" id="IPR021361">
    <property type="entry name" value="Tad2-like_dom"/>
</dbReference>
<reference evidence="2 4" key="1">
    <citation type="submission" date="2015-03" db="EMBL/GenBank/DDBJ databases">
        <authorList>
            <person name="Zheng J."/>
            <person name="Ganezle M."/>
        </authorList>
    </citation>
    <scope>NUCLEOTIDE SEQUENCE [LARGE SCALE GENOMIC DNA]</scope>
    <source>
        <strain evidence="2 4">LP38</strain>
    </source>
</reference>
<evidence type="ECO:0000313" key="3">
    <source>
        <dbReference type="EMBL" id="KJW13601.1"/>
    </source>
</evidence>
<dbReference type="AlphaFoldDB" id="A0A0F3RVS0"/>
<evidence type="ECO:0000259" key="1">
    <source>
        <dbReference type="Pfam" id="PF11195"/>
    </source>
</evidence>
<dbReference type="EMBL" id="JZCR01000014">
    <property type="protein sequence ID" value="KJW12852.1"/>
    <property type="molecule type" value="Genomic_DNA"/>
</dbReference>
<name>A0A0F3RVS0_9LACO</name>
<dbReference type="Proteomes" id="UP000033491">
    <property type="component" value="Unassembled WGS sequence"/>
</dbReference>
<dbReference type="STRING" id="216463.VC81_03835"/>
<dbReference type="OrthoDB" id="9806476at2"/>
<protein>
    <recommendedName>
        <fullName evidence="1">Thoeris anti-defense 2-like domain-containing protein</fullName>
    </recommendedName>
</protein>
<organism evidence="2 4">
    <name type="scientific">Levilactobacillus spicheri</name>
    <dbReference type="NCBI Taxonomy" id="216463"/>
    <lineage>
        <taxon>Bacteria</taxon>
        <taxon>Bacillati</taxon>
        <taxon>Bacillota</taxon>
        <taxon>Bacilli</taxon>
        <taxon>Lactobacillales</taxon>
        <taxon>Lactobacillaceae</taxon>
        <taxon>Levilactobacillus</taxon>
    </lineage>
</organism>
<dbReference type="EMBL" id="JZCR01000006">
    <property type="protein sequence ID" value="KJW13601.1"/>
    <property type="molecule type" value="Genomic_DNA"/>
</dbReference>
<dbReference type="RefSeq" id="WP_045806823.1">
    <property type="nucleotide sequence ID" value="NZ_JZCR01000006.1"/>
</dbReference>
<feature type="domain" description="Thoeris anti-defense 2-like" evidence="1">
    <location>
        <begin position="1"/>
        <end position="89"/>
    </location>
</feature>
<dbReference type="PATRIC" id="fig|216463.3.peg.2602"/>
<accession>A0A0F3RVS0</accession>
<evidence type="ECO:0000313" key="2">
    <source>
        <dbReference type="EMBL" id="KJW12852.1"/>
    </source>
</evidence>
<evidence type="ECO:0000313" key="4">
    <source>
        <dbReference type="Proteomes" id="UP000033491"/>
    </source>
</evidence>
<sequence>MRFSKALDELYSGKKMRRKSWKKMDYLFVSDHAENENNEAWDELFDHSKANISSLMLSNPKIIIKNPKGHDVYTVWNLKQEDLLAEDWEHALQVTPRIDGATPDKLELHFIIDNKCIYSPDEMRRSLHEATDKIVDDLVKGVSEIGQE</sequence>
<proteinExistence type="predicted"/>
<comment type="caution">
    <text evidence="2">The sequence shown here is derived from an EMBL/GenBank/DDBJ whole genome shotgun (WGS) entry which is preliminary data.</text>
</comment>